<dbReference type="PANTHER" id="PTHR12231">
    <property type="entry name" value="CTX-RELATED TYPE I TRANSMEMBRANE PROTEIN"/>
    <property type="match status" value="1"/>
</dbReference>
<dbReference type="InterPro" id="IPR051170">
    <property type="entry name" value="Neural/epithelial_adhesion"/>
</dbReference>
<dbReference type="EnsemblMetazoa" id="XM_050651813.1">
    <property type="protein sequence ID" value="XP_050507770.1"/>
    <property type="gene ID" value="LOC126885296"/>
</dbReference>
<evidence type="ECO:0000256" key="4">
    <source>
        <dbReference type="ARBA" id="ARBA00023319"/>
    </source>
</evidence>
<dbReference type="SUPFAM" id="SSF48726">
    <property type="entry name" value="Immunoglobulin"/>
    <property type="match status" value="2"/>
</dbReference>
<evidence type="ECO:0000256" key="2">
    <source>
        <dbReference type="ARBA" id="ARBA00022737"/>
    </source>
</evidence>
<dbReference type="Pfam" id="PF13927">
    <property type="entry name" value="Ig_3"/>
    <property type="match status" value="1"/>
</dbReference>
<evidence type="ECO:0000259" key="5">
    <source>
        <dbReference type="PROSITE" id="PS50835"/>
    </source>
</evidence>
<evidence type="ECO:0000256" key="3">
    <source>
        <dbReference type="ARBA" id="ARBA00023157"/>
    </source>
</evidence>
<dbReference type="InterPro" id="IPR013098">
    <property type="entry name" value="Ig_I-set"/>
</dbReference>
<keyword evidence="2" id="KW-0677">Repeat</keyword>
<dbReference type="SMART" id="SM00408">
    <property type="entry name" value="IGc2"/>
    <property type="match status" value="2"/>
</dbReference>
<evidence type="ECO:0000256" key="1">
    <source>
        <dbReference type="ARBA" id="ARBA00022729"/>
    </source>
</evidence>
<dbReference type="InterPro" id="IPR036179">
    <property type="entry name" value="Ig-like_dom_sf"/>
</dbReference>
<reference evidence="6" key="1">
    <citation type="submission" date="2025-05" db="UniProtKB">
        <authorList>
            <consortium name="EnsemblMetazoa"/>
        </authorList>
    </citation>
    <scope>IDENTIFICATION</scope>
</reference>
<dbReference type="Gene3D" id="2.60.40.10">
    <property type="entry name" value="Immunoglobulins"/>
    <property type="match status" value="2"/>
</dbReference>
<keyword evidence="7" id="KW-1185">Reference proteome</keyword>
<evidence type="ECO:0000313" key="6">
    <source>
        <dbReference type="EnsemblMetazoa" id="XP_050507770.1"/>
    </source>
</evidence>
<name>A0ABM5KC61_DIAVI</name>
<dbReference type="Proteomes" id="UP001652700">
    <property type="component" value="Unplaced"/>
</dbReference>
<accession>A0ABM5KC61</accession>
<dbReference type="InterPro" id="IPR003599">
    <property type="entry name" value="Ig_sub"/>
</dbReference>
<evidence type="ECO:0000313" key="7">
    <source>
        <dbReference type="Proteomes" id="UP001652700"/>
    </source>
</evidence>
<dbReference type="Pfam" id="PF07679">
    <property type="entry name" value="I-set"/>
    <property type="match status" value="1"/>
</dbReference>
<dbReference type="PANTHER" id="PTHR12231:SF253">
    <property type="entry name" value="DPR-INTERACTING PROTEIN ETA, ISOFORM B-RELATED"/>
    <property type="match status" value="1"/>
</dbReference>
<dbReference type="InterPro" id="IPR003598">
    <property type="entry name" value="Ig_sub2"/>
</dbReference>
<dbReference type="RefSeq" id="XP_050507770.1">
    <property type="nucleotide sequence ID" value="XM_050651813.1"/>
</dbReference>
<keyword evidence="4" id="KW-0393">Immunoglobulin domain</keyword>
<feature type="domain" description="Ig-like" evidence="5">
    <location>
        <begin position="118"/>
        <end position="209"/>
    </location>
</feature>
<proteinExistence type="predicted"/>
<keyword evidence="3" id="KW-1015">Disulfide bond</keyword>
<dbReference type="PROSITE" id="PS50835">
    <property type="entry name" value="IG_LIKE"/>
    <property type="match status" value="2"/>
</dbReference>
<keyword evidence="1" id="KW-0732">Signal</keyword>
<dbReference type="InterPro" id="IPR013783">
    <property type="entry name" value="Ig-like_fold"/>
</dbReference>
<feature type="domain" description="Ig-like" evidence="5">
    <location>
        <begin position="22"/>
        <end position="107"/>
    </location>
</feature>
<protein>
    <recommendedName>
        <fullName evidence="5">Ig-like domain-containing protein</fullName>
    </recommendedName>
</protein>
<organism evidence="6 7">
    <name type="scientific">Diabrotica virgifera virgifera</name>
    <name type="common">western corn rootworm</name>
    <dbReference type="NCBI Taxonomy" id="50390"/>
    <lineage>
        <taxon>Eukaryota</taxon>
        <taxon>Metazoa</taxon>
        <taxon>Ecdysozoa</taxon>
        <taxon>Arthropoda</taxon>
        <taxon>Hexapoda</taxon>
        <taxon>Insecta</taxon>
        <taxon>Pterygota</taxon>
        <taxon>Neoptera</taxon>
        <taxon>Endopterygota</taxon>
        <taxon>Coleoptera</taxon>
        <taxon>Polyphaga</taxon>
        <taxon>Cucujiformia</taxon>
        <taxon>Chrysomeloidea</taxon>
        <taxon>Chrysomelidae</taxon>
        <taxon>Galerucinae</taxon>
        <taxon>Diabroticina</taxon>
        <taxon>Diabroticites</taxon>
        <taxon>Diabrotica</taxon>
    </lineage>
</organism>
<dbReference type="GeneID" id="126885296"/>
<dbReference type="InterPro" id="IPR007110">
    <property type="entry name" value="Ig-like_dom"/>
</dbReference>
<sequence length="313" mass="35435">MCQINTDPMKSQVGYLTVVVPPDILDYPTSTDMVVDEGSNVSLQCVAKGSPEPAIMWKREDGEVIRFQNGSEVLSALGPVLNITNVKREHMGPYLCIATNGIPPSVSKRIKLVVQFAPSVWIQYQLIGAYDDQQITLECFSQAFPKSINYWTKDTGEIIPHSNKFVPEIIEDGYKVHMKLRINLLEPKDYGVYKCISKNSLGDMEGTINVYRIPNPNQYIHTNKKQQAYEENISFGDSKYKYHDADVKKSRNETSRRISLEGAIDLQSYHSTNSAHRVSPKHSLETLFLVIIVSILRYPRIVSTNPHIHFSIS</sequence>
<dbReference type="SMART" id="SM00409">
    <property type="entry name" value="IG"/>
    <property type="match status" value="2"/>
</dbReference>